<dbReference type="EMBL" id="LJIX01000006">
    <property type="protein sequence ID" value="KQL20581.1"/>
    <property type="molecule type" value="Genomic_DNA"/>
</dbReference>
<name>A0A0Q3TBF1_9BACI</name>
<dbReference type="STRING" id="1637975.AN957_19660"/>
<dbReference type="Pfam" id="PF12438">
    <property type="entry name" value="DUF3679"/>
    <property type="match status" value="1"/>
</dbReference>
<sequence length="114" mass="12863">MKWFMVKAFFLISLMFIAVLFGMQLANEGIHNMKGYDDANFKDPFAVNENEGGELQASILGNDISSHDLQRKKEKLEEMKAYNFFSSLGKSLSEGISEATEKTIHHITNLINGE</sequence>
<evidence type="ECO:0008006" key="3">
    <source>
        <dbReference type="Google" id="ProtNLM"/>
    </source>
</evidence>
<organism evidence="1 2">
    <name type="scientific">Cytobacillus solani</name>
    <dbReference type="NCBI Taxonomy" id="1637975"/>
    <lineage>
        <taxon>Bacteria</taxon>
        <taxon>Bacillati</taxon>
        <taxon>Bacillota</taxon>
        <taxon>Bacilli</taxon>
        <taxon>Bacillales</taxon>
        <taxon>Bacillaceae</taxon>
        <taxon>Cytobacillus</taxon>
    </lineage>
</organism>
<reference evidence="1 2" key="1">
    <citation type="submission" date="2015-09" db="EMBL/GenBank/DDBJ databases">
        <title>Genome sequencing project for genomic taxonomy and phylogenomics of Bacillus-like bacteria.</title>
        <authorList>
            <person name="Liu B."/>
            <person name="Wang J."/>
            <person name="Zhu Y."/>
            <person name="Liu G."/>
            <person name="Chen Q."/>
            <person name="Chen Z."/>
            <person name="Lan J."/>
            <person name="Che J."/>
            <person name="Ge C."/>
            <person name="Shi H."/>
            <person name="Pan Z."/>
            <person name="Liu X."/>
        </authorList>
    </citation>
    <scope>NUCLEOTIDE SEQUENCE [LARGE SCALE GENOMIC DNA]</scope>
    <source>
        <strain evidence="1 2">FJAT-18043</strain>
    </source>
</reference>
<evidence type="ECO:0000313" key="2">
    <source>
        <dbReference type="Proteomes" id="UP000050996"/>
    </source>
</evidence>
<keyword evidence="2" id="KW-1185">Reference proteome</keyword>
<comment type="caution">
    <text evidence="1">The sequence shown here is derived from an EMBL/GenBank/DDBJ whole genome shotgun (WGS) entry which is preliminary data.</text>
</comment>
<dbReference type="AlphaFoldDB" id="A0A0Q3TBF1"/>
<evidence type="ECO:0000313" key="1">
    <source>
        <dbReference type="EMBL" id="KQL20581.1"/>
    </source>
</evidence>
<proteinExistence type="predicted"/>
<accession>A0A0Q3TBF1</accession>
<dbReference type="Proteomes" id="UP000050996">
    <property type="component" value="Unassembled WGS sequence"/>
</dbReference>
<dbReference type="InterPro" id="IPR020534">
    <property type="entry name" value="Uncharacterised_YqxA"/>
</dbReference>
<dbReference type="PATRIC" id="fig|1637975.4.peg.3899"/>
<dbReference type="RefSeq" id="WP_056685764.1">
    <property type="nucleotide sequence ID" value="NZ_CP085712.1"/>
</dbReference>
<gene>
    <name evidence="1" type="ORF">AN957_19660</name>
</gene>
<protein>
    <recommendedName>
        <fullName evidence="3">DUF3679 domain-containing protein</fullName>
    </recommendedName>
</protein>